<evidence type="ECO:0000313" key="5">
    <source>
        <dbReference type="EMBL" id="MDQ2091496.1"/>
    </source>
</evidence>
<dbReference type="InterPro" id="IPR001753">
    <property type="entry name" value="Enoyl-CoA_hydra/iso"/>
</dbReference>
<dbReference type="Proteomes" id="UP001226762">
    <property type="component" value="Unassembled WGS sequence"/>
</dbReference>
<proteinExistence type="inferred from homology"/>
<keyword evidence="6" id="KW-1185">Reference proteome</keyword>
<protein>
    <submittedName>
        <fullName evidence="5">Enoyl-CoA hydratase-related protein</fullName>
    </submittedName>
</protein>
<organism evidence="5 6">
    <name type="scientific">Marimonas arenosa</name>
    <dbReference type="NCBI Taxonomy" id="1795305"/>
    <lineage>
        <taxon>Bacteria</taxon>
        <taxon>Pseudomonadati</taxon>
        <taxon>Pseudomonadota</taxon>
        <taxon>Alphaproteobacteria</taxon>
        <taxon>Rhodobacterales</taxon>
        <taxon>Paracoccaceae</taxon>
        <taxon>Marimonas</taxon>
    </lineage>
</organism>
<name>A0AAE3WEE8_9RHOB</name>
<evidence type="ECO:0000256" key="2">
    <source>
        <dbReference type="ARBA" id="ARBA00005254"/>
    </source>
</evidence>
<evidence type="ECO:0000256" key="3">
    <source>
        <dbReference type="ARBA" id="ARBA00023140"/>
    </source>
</evidence>
<dbReference type="CDD" id="cd06558">
    <property type="entry name" value="crotonase-like"/>
    <property type="match status" value="1"/>
</dbReference>
<dbReference type="GO" id="GO:0004165">
    <property type="term" value="F:delta(3)-delta(2)-enoyl-CoA isomerase activity"/>
    <property type="evidence" value="ECO:0007669"/>
    <property type="project" value="UniProtKB-ARBA"/>
</dbReference>
<sequence>MSENIRIGREGRVVTLTIAREDKKNALTQAMYGALADALLAYGESDNDRALVITGAGDMFTAGNDLKDFARGDREIEEPPVWRFLNAIRDCPKPVIAQVNGPAIGVGLTMLLHCDLVYAGRSATFSAPFVKLGVVPEAGSSVLLPAAVGMAMANDILLAGRVLDVEEALRAGLVARVFDDAALDAEVGRVAAAVAMAAPRAMRLSKALIRSGRDAVAEQMAREAKHFAAQLQGPEFAESVAAMAEKRLPDYG</sequence>
<comment type="subcellular location">
    <subcellularLocation>
        <location evidence="1">Peroxisome</location>
    </subcellularLocation>
</comment>
<reference evidence="5" key="1">
    <citation type="submission" date="2022-07" db="EMBL/GenBank/DDBJ databases">
        <authorList>
            <person name="Otstavnykh N."/>
            <person name="Isaeva M."/>
            <person name="Bystritskaya E."/>
        </authorList>
    </citation>
    <scope>NUCLEOTIDE SEQUENCE</scope>
    <source>
        <strain evidence="5">KCTC 52189</strain>
    </source>
</reference>
<dbReference type="SUPFAM" id="SSF52096">
    <property type="entry name" value="ClpP/crotonase"/>
    <property type="match status" value="1"/>
</dbReference>
<dbReference type="Pfam" id="PF00378">
    <property type="entry name" value="ECH_1"/>
    <property type="match status" value="1"/>
</dbReference>
<dbReference type="AlphaFoldDB" id="A0AAE3WEE8"/>
<comment type="caution">
    <text evidence="5">The sequence shown here is derived from an EMBL/GenBank/DDBJ whole genome shotgun (WGS) entry which is preliminary data.</text>
</comment>
<evidence type="ECO:0000313" key="6">
    <source>
        <dbReference type="Proteomes" id="UP001226762"/>
    </source>
</evidence>
<accession>A0AAE3WEE8</accession>
<keyword evidence="3" id="KW-0576">Peroxisome</keyword>
<dbReference type="InterPro" id="IPR051053">
    <property type="entry name" value="ECH/Chromodomain_protein"/>
</dbReference>
<evidence type="ECO:0000256" key="4">
    <source>
        <dbReference type="ARBA" id="ARBA00023235"/>
    </source>
</evidence>
<dbReference type="RefSeq" id="WP_306736785.1">
    <property type="nucleotide sequence ID" value="NZ_JANHAX010000005.1"/>
</dbReference>
<keyword evidence="4" id="KW-0413">Isomerase</keyword>
<comment type="similarity">
    <text evidence="2">Belongs to the enoyl-CoA hydratase/isomerase family.</text>
</comment>
<dbReference type="EMBL" id="JANHAX010000005">
    <property type="protein sequence ID" value="MDQ2091496.1"/>
    <property type="molecule type" value="Genomic_DNA"/>
</dbReference>
<dbReference type="PANTHER" id="PTHR43684">
    <property type="match status" value="1"/>
</dbReference>
<dbReference type="Gene3D" id="3.90.226.10">
    <property type="entry name" value="2-enoyl-CoA Hydratase, Chain A, domain 1"/>
    <property type="match status" value="1"/>
</dbReference>
<gene>
    <name evidence="5" type="ORF">NO357_16465</name>
</gene>
<dbReference type="PANTHER" id="PTHR43684:SF1">
    <property type="entry name" value="ENOYL-COA DELTA ISOMERASE 2"/>
    <property type="match status" value="1"/>
</dbReference>
<dbReference type="InterPro" id="IPR029045">
    <property type="entry name" value="ClpP/crotonase-like_dom_sf"/>
</dbReference>
<dbReference type="Gene3D" id="1.10.12.10">
    <property type="entry name" value="Lyase 2-enoyl-coa Hydratase, Chain A, domain 2"/>
    <property type="match status" value="1"/>
</dbReference>
<dbReference type="InterPro" id="IPR014748">
    <property type="entry name" value="Enoyl-CoA_hydra_C"/>
</dbReference>
<evidence type="ECO:0000256" key="1">
    <source>
        <dbReference type="ARBA" id="ARBA00004275"/>
    </source>
</evidence>
<reference evidence="5" key="2">
    <citation type="submission" date="2023-02" db="EMBL/GenBank/DDBJ databases">
        <title>'Rhodoalgimonas zhirmunskyi' gen. nov., isolated from a red alga.</title>
        <authorList>
            <person name="Nedashkovskaya O.I."/>
            <person name="Otstavnykh N.Y."/>
            <person name="Bystritskaya E.P."/>
            <person name="Balabanova L.A."/>
            <person name="Isaeva M.P."/>
        </authorList>
    </citation>
    <scope>NUCLEOTIDE SEQUENCE</scope>
    <source>
        <strain evidence="5">KCTC 52189</strain>
    </source>
</reference>